<gene>
    <name evidence="2" type="ORF">NLI96_g4693</name>
</gene>
<feature type="signal peptide" evidence="1">
    <location>
        <begin position="1"/>
        <end position="22"/>
    </location>
</feature>
<comment type="caution">
    <text evidence="2">The sequence shown here is derived from an EMBL/GenBank/DDBJ whole genome shotgun (WGS) entry which is preliminary data.</text>
</comment>
<keyword evidence="1" id="KW-0732">Signal</keyword>
<organism evidence="2 3">
    <name type="scientific">Meripilus lineatus</name>
    <dbReference type="NCBI Taxonomy" id="2056292"/>
    <lineage>
        <taxon>Eukaryota</taxon>
        <taxon>Fungi</taxon>
        <taxon>Dikarya</taxon>
        <taxon>Basidiomycota</taxon>
        <taxon>Agaricomycotina</taxon>
        <taxon>Agaricomycetes</taxon>
        <taxon>Polyporales</taxon>
        <taxon>Meripilaceae</taxon>
        <taxon>Meripilus</taxon>
    </lineage>
</organism>
<proteinExistence type="predicted"/>
<accession>A0AAD5YHR7</accession>
<keyword evidence="3" id="KW-1185">Reference proteome</keyword>
<feature type="chain" id="PRO_5041933473" evidence="1">
    <location>
        <begin position="23"/>
        <end position="163"/>
    </location>
</feature>
<dbReference type="EMBL" id="JANAWD010000141">
    <property type="protein sequence ID" value="KAJ3485810.1"/>
    <property type="molecule type" value="Genomic_DNA"/>
</dbReference>
<sequence length="163" mass="17455">MRGLRKFITTLPLLLASTIVQAGVIVNRAAQPGGAISKPTSGTTISPGQAFDFAYTDRNACHSGYSNFTVYLAAEEPTGDDVTSSGILTNSLFLFGNYFVSNFDLLPPLDPVQFPPPPTSLITPTLDGQDGKEVFFTVVERFSGCPPEGHTEYGLSTVPVEYN</sequence>
<dbReference type="Proteomes" id="UP001212997">
    <property type="component" value="Unassembled WGS sequence"/>
</dbReference>
<evidence type="ECO:0000256" key="1">
    <source>
        <dbReference type="SAM" id="SignalP"/>
    </source>
</evidence>
<dbReference type="AlphaFoldDB" id="A0AAD5YHR7"/>
<evidence type="ECO:0000313" key="2">
    <source>
        <dbReference type="EMBL" id="KAJ3485810.1"/>
    </source>
</evidence>
<evidence type="ECO:0000313" key="3">
    <source>
        <dbReference type="Proteomes" id="UP001212997"/>
    </source>
</evidence>
<name>A0AAD5YHR7_9APHY</name>
<reference evidence="2" key="1">
    <citation type="submission" date="2022-07" db="EMBL/GenBank/DDBJ databases">
        <title>Genome Sequence of Physisporinus lineatus.</title>
        <authorList>
            <person name="Buettner E."/>
        </authorList>
    </citation>
    <scope>NUCLEOTIDE SEQUENCE</scope>
    <source>
        <strain evidence="2">VT162</strain>
    </source>
</reference>
<protein>
    <submittedName>
        <fullName evidence="2">Uncharacterized protein</fullName>
    </submittedName>
</protein>